<sequence>MYKKTLLMTMIVALFLILAPKGTYAASAQSLVDKSSLDKGIITVNYENGKGTKAIVRITKGNVRYDYNLVGGAQYPLQLGDGSYNILIAESVSNNKYKVIAQENIDVKLENENEVFVQSIPLIDWNDETKAVIEAKKLIVGTESDKDKVTAIYSYITEKYKYDNDKAESVEAGYIPDLNKVFDDSKGICYDYAATFAAMARSEGIPTRLVMGYEVHAPNTYHAWNQVFLKDSGEWVTIDTTYDAARVQGGEETPMIKDASNYTITKFY</sequence>
<dbReference type="PANTHER" id="PTHR33490:SF3">
    <property type="entry name" value="CONSERVED INTEGRAL MEMBRANE PROTEIN"/>
    <property type="match status" value="1"/>
</dbReference>
<dbReference type="Pfam" id="PF01841">
    <property type="entry name" value="Transglut_core"/>
    <property type="match status" value="1"/>
</dbReference>
<dbReference type="InterPro" id="IPR038765">
    <property type="entry name" value="Papain-like_cys_pep_sf"/>
</dbReference>
<dbReference type="InterPro" id="IPR002931">
    <property type="entry name" value="Transglutaminase-like"/>
</dbReference>
<dbReference type="SUPFAM" id="SSF54001">
    <property type="entry name" value="Cysteine proteinases"/>
    <property type="match status" value="1"/>
</dbReference>
<evidence type="ECO:0000256" key="1">
    <source>
        <dbReference type="SAM" id="SignalP"/>
    </source>
</evidence>
<dbReference type="EMBL" id="JAAIKC010000006">
    <property type="protein sequence ID" value="NEW07737.1"/>
    <property type="molecule type" value="Genomic_DNA"/>
</dbReference>
<keyword evidence="1" id="KW-0732">Signal</keyword>
<protein>
    <submittedName>
        <fullName evidence="3">Transglutaminase domain-containing protein</fullName>
    </submittedName>
</protein>
<evidence type="ECO:0000259" key="2">
    <source>
        <dbReference type="SMART" id="SM00460"/>
    </source>
</evidence>
<proteinExistence type="predicted"/>
<dbReference type="AlphaFoldDB" id="A0A6G4A263"/>
<feature type="signal peptide" evidence="1">
    <location>
        <begin position="1"/>
        <end position="25"/>
    </location>
</feature>
<feature type="domain" description="Transglutaminase-like" evidence="2">
    <location>
        <begin position="181"/>
        <end position="242"/>
    </location>
</feature>
<comment type="caution">
    <text evidence="3">The sequence shown here is derived from an EMBL/GenBank/DDBJ whole genome shotgun (WGS) entry which is preliminary data.</text>
</comment>
<dbReference type="Gene3D" id="3.10.620.30">
    <property type="match status" value="1"/>
</dbReference>
<organism evidence="3">
    <name type="scientific">Paenibacillus sp. SYP-B3998</name>
    <dbReference type="NCBI Taxonomy" id="2678564"/>
    <lineage>
        <taxon>Bacteria</taxon>
        <taxon>Bacillati</taxon>
        <taxon>Bacillota</taxon>
        <taxon>Bacilli</taxon>
        <taxon>Bacillales</taxon>
        <taxon>Paenibacillaceae</taxon>
        <taxon>Paenibacillus</taxon>
    </lineage>
</organism>
<gene>
    <name evidence="3" type="ORF">GK047_17185</name>
</gene>
<name>A0A6G4A263_9BACL</name>
<dbReference type="SMART" id="SM00460">
    <property type="entry name" value="TGc"/>
    <property type="match status" value="1"/>
</dbReference>
<reference evidence="3" key="1">
    <citation type="submission" date="2020-02" db="EMBL/GenBank/DDBJ databases">
        <authorList>
            <person name="Shen X.-R."/>
            <person name="Zhang Y.-X."/>
        </authorList>
    </citation>
    <scope>NUCLEOTIDE SEQUENCE</scope>
    <source>
        <strain evidence="3">SYP-B3998</strain>
    </source>
</reference>
<evidence type="ECO:0000313" key="3">
    <source>
        <dbReference type="EMBL" id="NEW07737.1"/>
    </source>
</evidence>
<dbReference type="RefSeq" id="WP_163949256.1">
    <property type="nucleotide sequence ID" value="NZ_JAAIKC010000006.1"/>
</dbReference>
<feature type="chain" id="PRO_5026116611" evidence="1">
    <location>
        <begin position="26"/>
        <end position="268"/>
    </location>
</feature>
<dbReference type="PANTHER" id="PTHR33490">
    <property type="entry name" value="BLR5614 PROTEIN-RELATED"/>
    <property type="match status" value="1"/>
</dbReference>
<accession>A0A6G4A263</accession>